<evidence type="ECO:0000256" key="6">
    <source>
        <dbReference type="ARBA" id="ARBA00012087"/>
    </source>
</evidence>
<dbReference type="InterPro" id="IPR010598">
    <property type="entry name" value="C5-epim_C"/>
</dbReference>
<evidence type="ECO:0000256" key="9">
    <source>
        <dbReference type="ARBA" id="ARBA00022989"/>
    </source>
</evidence>
<dbReference type="PANTHER" id="PTHR13174:SF3">
    <property type="entry name" value="D-GLUCURONYL C5-EPIMERASE"/>
    <property type="match status" value="1"/>
</dbReference>
<keyword evidence="10" id="KW-0472">Membrane</keyword>
<reference evidence="17" key="1">
    <citation type="submission" date="2020-06" db="EMBL/GenBank/DDBJ databases">
        <title>Draft genome of Bugula neritina, a colonial animal packing powerful symbionts and potential medicines.</title>
        <authorList>
            <person name="Rayko M."/>
        </authorList>
    </citation>
    <scope>NUCLEOTIDE SEQUENCE [LARGE SCALE GENOMIC DNA]</scope>
    <source>
        <strain evidence="17">Kwan_BN1</strain>
    </source>
</reference>
<evidence type="ECO:0000256" key="7">
    <source>
        <dbReference type="ARBA" id="ARBA00022692"/>
    </source>
</evidence>
<evidence type="ECO:0000256" key="10">
    <source>
        <dbReference type="ARBA" id="ARBA00023136"/>
    </source>
</evidence>
<comment type="catalytic activity">
    <reaction evidence="1">
        <text>[heparosan-N-sulfate](n) = [heparan-N-sulfate](n)</text>
        <dbReference type="Rhea" id="RHEA:20197"/>
        <dbReference type="Rhea" id="RHEA-COMP:9556"/>
        <dbReference type="Rhea" id="RHEA-COMP:9557"/>
        <dbReference type="ChEBI" id="CHEBI:58041"/>
        <dbReference type="ChEBI" id="CHEBI:58287"/>
        <dbReference type="EC" id="5.1.3.17"/>
    </reaction>
</comment>
<evidence type="ECO:0000256" key="8">
    <source>
        <dbReference type="ARBA" id="ARBA00022968"/>
    </source>
</evidence>
<dbReference type="OrthoDB" id="5914444at2759"/>
<feature type="region of interest" description="Disordered" evidence="13">
    <location>
        <begin position="563"/>
        <end position="583"/>
    </location>
</feature>
<evidence type="ECO:0000259" key="16">
    <source>
        <dbReference type="Pfam" id="PF21174"/>
    </source>
</evidence>
<keyword evidence="18" id="KW-1185">Reference proteome</keyword>
<accession>A0A7J7JDV9</accession>
<dbReference type="GO" id="GO:0047464">
    <property type="term" value="F:heparosan-N-sulfate-glucuronate 5-epimerase activity"/>
    <property type="evidence" value="ECO:0007669"/>
    <property type="project" value="UniProtKB-EC"/>
</dbReference>
<dbReference type="Pfam" id="PF21174">
    <property type="entry name" value="Glce_b_sandwich"/>
    <property type="match status" value="1"/>
</dbReference>
<evidence type="ECO:0000256" key="2">
    <source>
        <dbReference type="ARBA" id="ARBA00004606"/>
    </source>
</evidence>
<dbReference type="InterPro" id="IPR039721">
    <property type="entry name" value="C5-epimerase"/>
</dbReference>
<dbReference type="GO" id="GO:0015012">
    <property type="term" value="P:heparan sulfate proteoglycan biosynthetic process"/>
    <property type="evidence" value="ECO:0007669"/>
    <property type="project" value="InterPro"/>
</dbReference>
<dbReference type="GO" id="GO:0005794">
    <property type="term" value="C:Golgi apparatus"/>
    <property type="evidence" value="ECO:0007669"/>
    <property type="project" value="TreeGrafter"/>
</dbReference>
<name>A0A7J7JDV9_BUGNE</name>
<protein>
    <recommendedName>
        <fullName evidence="6">heparosan-N-sulfate-glucuronate 5-epimerase</fullName>
        <ecNumber evidence="6">5.1.3.17</ecNumber>
    </recommendedName>
</protein>
<keyword evidence="11" id="KW-0413">Isomerase</keyword>
<dbReference type="Proteomes" id="UP000593567">
    <property type="component" value="Unassembled WGS sequence"/>
</dbReference>
<proteinExistence type="inferred from homology"/>
<evidence type="ECO:0000256" key="12">
    <source>
        <dbReference type="ARBA" id="ARBA00037847"/>
    </source>
</evidence>
<feature type="domain" description="D-glucuronyl C5-epimerase beta-sandwich" evidence="16">
    <location>
        <begin position="229"/>
        <end position="344"/>
    </location>
</feature>
<comment type="pathway">
    <text evidence="3">Glycan metabolism; heparin biosynthesis.</text>
</comment>
<dbReference type="GO" id="GO:0030210">
    <property type="term" value="P:heparin proteoglycan biosynthetic process"/>
    <property type="evidence" value="ECO:0007669"/>
    <property type="project" value="UniProtKB-UniPathway"/>
</dbReference>
<evidence type="ECO:0000256" key="5">
    <source>
        <dbReference type="ARBA" id="ARBA00005584"/>
    </source>
</evidence>
<sequence>MKLLLQSCFLLILPDVVEVNDDNNLPHMYKEFDKNPEAFLKKKIPEFNQVDVGAAEKNRIREDRAGGTPKVSCVINGKKKISCLRTKAGEVYMPFKFIQDYFEVSGEFVNNSQGSGKDKNNKGTFYFEQSHTPLFPTATEYRVGGKFMYFGQYNVEGRTRVMLISGVHGVPVSNQWDKKGYIYPIQVAQYGLSHHAKLLDENGASDDSKWQVPSGSKILYLLSNVTREPVVYFNTLESRGVSEFPSLKIDEENVDSCVSFDVKFLSTSANVSIVLSAGDDSEYVLTYQSEGFYKKTGDDNMIYGIGPCREWCSLHRDVMVDMKKFVSDWNSVKHLITSIKHLEVRGEGYIDNVTISEHCHEGHFKAASDWMVRNQDNNGGWPVPVTRVITSQKLTLPPGWYSAMGQGQAISLLVRAYLKYKKPEYLAAAGRGLRIYQKLSTEHGVRARFLDKFNWYEEYPTTPPLFILNGFIYSLFGLYDLAQVSQGQTKVTAQQLYSDGMKSLKVMLPLYDSGKGTYYDLRHVTIPLIPPNRARGDYHAVHISQLQYLGLIDSDPYSTSQQHAGWGTQKVTGPPTTSQMFRF</sequence>
<dbReference type="UniPathway" id="UPA00862"/>
<keyword evidence="8" id="KW-0735">Signal-anchor</keyword>
<evidence type="ECO:0000313" key="17">
    <source>
        <dbReference type="EMBL" id="KAF6023816.1"/>
    </source>
</evidence>
<feature type="domain" description="D-glucuronyl C5-epimerase C-terminal" evidence="15">
    <location>
        <begin position="375"/>
        <end position="558"/>
    </location>
</feature>
<evidence type="ECO:0000256" key="14">
    <source>
        <dbReference type="SAM" id="SignalP"/>
    </source>
</evidence>
<gene>
    <name evidence="17" type="ORF">EB796_017883</name>
</gene>
<dbReference type="PANTHER" id="PTHR13174">
    <property type="entry name" value="D-GLUCURONYL C5-EPIMERASE"/>
    <property type="match status" value="1"/>
</dbReference>
<dbReference type="AlphaFoldDB" id="A0A7J7JDV9"/>
<evidence type="ECO:0000256" key="1">
    <source>
        <dbReference type="ARBA" id="ARBA00000434"/>
    </source>
</evidence>
<comment type="pathway">
    <text evidence="4">Glycan metabolism; heparan sulfate biosynthesis.</text>
</comment>
<dbReference type="InterPro" id="IPR059154">
    <property type="entry name" value="Glce_b_sandwich"/>
</dbReference>
<comment type="caution">
    <text evidence="17">The sequence shown here is derived from an EMBL/GenBank/DDBJ whole genome shotgun (WGS) entry which is preliminary data.</text>
</comment>
<evidence type="ECO:0000259" key="15">
    <source>
        <dbReference type="Pfam" id="PF06662"/>
    </source>
</evidence>
<evidence type="ECO:0000256" key="4">
    <source>
        <dbReference type="ARBA" id="ARBA00005093"/>
    </source>
</evidence>
<feature type="signal peptide" evidence="14">
    <location>
        <begin position="1"/>
        <end position="19"/>
    </location>
</feature>
<evidence type="ECO:0000256" key="11">
    <source>
        <dbReference type="ARBA" id="ARBA00023235"/>
    </source>
</evidence>
<comment type="subcellular location">
    <subcellularLocation>
        <location evidence="12">Endomembrane system</location>
        <topology evidence="12">Single-pass membrane protein</topology>
    </subcellularLocation>
    <subcellularLocation>
        <location evidence="2">Membrane</location>
        <topology evidence="2">Single-pass type II membrane protein</topology>
    </subcellularLocation>
</comment>
<dbReference type="Pfam" id="PF06662">
    <property type="entry name" value="C5-epim_C"/>
    <property type="match status" value="1"/>
</dbReference>
<organism evidence="17 18">
    <name type="scientific">Bugula neritina</name>
    <name type="common">Brown bryozoan</name>
    <name type="synonym">Sertularia neritina</name>
    <dbReference type="NCBI Taxonomy" id="10212"/>
    <lineage>
        <taxon>Eukaryota</taxon>
        <taxon>Metazoa</taxon>
        <taxon>Spiralia</taxon>
        <taxon>Lophotrochozoa</taxon>
        <taxon>Bryozoa</taxon>
        <taxon>Gymnolaemata</taxon>
        <taxon>Cheilostomatida</taxon>
        <taxon>Flustrina</taxon>
        <taxon>Buguloidea</taxon>
        <taxon>Bugulidae</taxon>
        <taxon>Bugula</taxon>
    </lineage>
</organism>
<keyword evidence="7" id="KW-0812">Transmembrane</keyword>
<dbReference type="EMBL" id="VXIV02002662">
    <property type="protein sequence ID" value="KAF6023816.1"/>
    <property type="molecule type" value="Genomic_DNA"/>
</dbReference>
<comment type="similarity">
    <text evidence="5">Belongs to the D-glucuronyl C5-epimerase family.</text>
</comment>
<dbReference type="EC" id="5.1.3.17" evidence="6"/>
<keyword evidence="9" id="KW-1133">Transmembrane helix</keyword>
<evidence type="ECO:0000256" key="13">
    <source>
        <dbReference type="SAM" id="MobiDB-lite"/>
    </source>
</evidence>
<keyword evidence="14" id="KW-0732">Signal</keyword>
<evidence type="ECO:0000313" key="18">
    <source>
        <dbReference type="Proteomes" id="UP000593567"/>
    </source>
</evidence>
<evidence type="ECO:0000256" key="3">
    <source>
        <dbReference type="ARBA" id="ARBA00004841"/>
    </source>
</evidence>
<feature type="chain" id="PRO_5029536886" description="heparosan-N-sulfate-glucuronate 5-epimerase" evidence="14">
    <location>
        <begin position="20"/>
        <end position="583"/>
    </location>
</feature>